<gene>
    <name evidence="1" type="ORF">HNQ88_003917</name>
</gene>
<dbReference type="Proteomes" id="UP001185092">
    <property type="component" value="Unassembled WGS sequence"/>
</dbReference>
<reference evidence="1" key="1">
    <citation type="submission" date="2023-07" db="EMBL/GenBank/DDBJ databases">
        <title>Genomic Encyclopedia of Type Strains, Phase IV (KMG-IV): sequencing the most valuable type-strain genomes for metagenomic binning, comparative biology and taxonomic classification.</title>
        <authorList>
            <person name="Goeker M."/>
        </authorList>
    </citation>
    <scope>NUCLEOTIDE SEQUENCE</scope>
    <source>
        <strain evidence="1">DSM 26174</strain>
    </source>
</reference>
<organism evidence="1 2">
    <name type="scientific">Aureibacter tunicatorum</name>
    <dbReference type="NCBI Taxonomy" id="866807"/>
    <lineage>
        <taxon>Bacteria</taxon>
        <taxon>Pseudomonadati</taxon>
        <taxon>Bacteroidota</taxon>
        <taxon>Cytophagia</taxon>
        <taxon>Cytophagales</taxon>
        <taxon>Persicobacteraceae</taxon>
        <taxon>Aureibacter</taxon>
    </lineage>
</organism>
<accession>A0AAE3XS11</accession>
<dbReference type="AlphaFoldDB" id="A0AAE3XS11"/>
<keyword evidence="2" id="KW-1185">Reference proteome</keyword>
<comment type="caution">
    <text evidence="1">The sequence shown here is derived from an EMBL/GenBank/DDBJ whole genome shotgun (WGS) entry which is preliminary data.</text>
</comment>
<evidence type="ECO:0000313" key="2">
    <source>
        <dbReference type="Proteomes" id="UP001185092"/>
    </source>
</evidence>
<protein>
    <submittedName>
        <fullName evidence="1">Uncharacterized protein</fullName>
    </submittedName>
</protein>
<evidence type="ECO:0000313" key="1">
    <source>
        <dbReference type="EMBL" id="MDR6240841.1"/>
    </source>
</evidence>
<proteinExistence type="predicted"/>
<name>A0AAE3XS11_9BACT</name>
<sequence length="33" mass="4029">MIVLNVYINKYLKYMSDMGFFHDVEFEVKNRLA</sequence>
<dbReference type="EMBL" id="JAVDQD010000005">
    <property type="protein sequence ID" value="MDR6240841.1"/>
    <property type="molecule type" value="Genomic_DNA"/>
</dbReference>